<dbReference type="Gene3D" id="3.40.50.150">
    <property type="entry name" value="Vaccinia Virus protein VP39"/>
    <property type="match status" value="1"/>
</dbReference>
<dbReference type="InterPro" id="IPR046820">
    <property type="entry name" value="MmeI_TRD"/>
</dbReference>
<gene>
    <name evidence="11" type="ORF">A6770_24020</name>
</gene>
<dbReference type="Proteomes" id="UP000252107">
    <property type="component" value="Unassembled WGS sequence"/>
</dbReference>
<proteinExistence type="predicted"/>
<dbReference type="Pfam" id="PF02384">
    <property type="entry name" value="N6_Mtase"/>
    <property type="match status" value="1"/>
</dbReference>
<keyword evidence="5" id="KW-0680">Restriction system</keyword>
<dbReference type="PANTHER" id="PTHR33841">
    <property type="entry name" value="DNA METHYLTRANSFERASE YEEA-RELATED"/>
    <property type="match status" value="1"/>
</dbReference>
<dbReference type="GO" id="GO:0003677">
    <property type="term" value="F:DNA binding"/>
    <property type="evidence" value="ECO:0007669"/>
    <property type="project" value="InterPro"/>
</dbReference>
<dbReference type="GO" id="GO:0008170">
    <property type="term" value="F:N-methyltransferase activity"/>
    <property type="evidence" value="ECO:0007669"/>
    <property type="project" value="InterPro"/>
</dbReference>
<name>A0A367QW05_9NOSO</name>
<dbReference type="InterPro" id="IPR050953">
    <property type="entry name" value="N4_N6_ade-DNA_methylase"/>
</dbReference>
<evidence type="ECO:0000256" key="2">
    <source>
        <dbReference type="ARBA" id="ARBA00022603"/>
    </source>
</evidence>
<feature type="domain" description="MmeI-like target recognition" evidence="10">
    <location>
        <begin position="1019"/>
        <end position="1191"/>
    </location>
</feature>
<keyword evidence="2 11" id="KW-0489">Methyltransferase</keyword>
<dbReference type="PROSITE" id="PS00092">
    <property type="entry name" value="N6_MTASE"/>
    <property type="match status" value="1"/>
</dbReference>
<protein>
    <recommendedName>
        <fullName evidence="1">site-specific DNA-methyltransferase (adenine-specific)</fullName>
        <ecNumber evidence="1">2.1.1.72</ecNumber>
    </recommendedName>
</protein>
<sequence>MAIDPEITRHKEWLGFLQPVGLVVSPLALVKAQAVVNRNVVDLQQSLLAAVDEDGLIADFPAFTVNVLGWAESDLVKPSPEYEIALPDYNEILAPTYIVPEPDSDKPQILVQIISPGTELDVVAPELTKSSSGWHASPQAKFERLLRETQIPIGLLCNGGLLHLVYAPRGESSGHLTFPVQAMCEVSGRLILGAMEMLLSAFRVFSATTGRSLKNLLEDSRKYQAEVSTTLANQVLDALWELLRGFQMADAAVDDKLLGEIAATDPQHIYGGLITTLMRLVFLLYAEDQGLMPPDDIYQRNYSVTGLYERLREDAGNYPDTMDQRYGAWVWLLSLFRLVYDGGGQTPEYLPARHGQLFDPDEYAFLEGRPRGSKFVRPATRAAMPPSGLANPEGVAGQPIEPPRIPDGVIYRLLEKLLILEGERLSYRSLDVEQIGSVYEGIMGFAVERAESPSIGVYSKPKGSKVSTTVVVNVAAILAAKSGDRQKLLKELANCEVSGNALKELKAAQSLEDVAIALGRKVSRQTPNLLPVGSLYLQPGEERRRSGSHYTPRSLTKQIVETTLRPVLEALGEKPTAEQILSLKVCDLAMGSGAFLVETCRQLAEKVVEAWEREENDTRLGISDRSAHQSDRNQNATISNYGKEEPLLIARRLVAQRCLYGVDKNPFAVNLAKLSLWLVTLAKDLPFTFLDHALKCGDSLVGLRKEQIGSFGKDATDDLPLFVYLKEQLDRARSYRAEIQALDTRSDADDDQKRDYLYKVEQELYQARLTGNVRIAAFFEGSNKKQREERETEIAELVRRWRYHQADTESLEEIANRLRSGDKGIIPFNWDIEFPEVFDRENPGFDAIVGNPPFLGGWSISGTYTPEYFDFLRANNPESGGQSDLVAYFFRRAFDLLRQGGTFGLIATNTIAQGDTRNTGLRWICKHGGTIYNAQKRLKWVGQAAVVVSVINVCKGNHKGTKLLNGQEVPFISAFLFYAGEHENPVGLLANANKSFKGTMVYGMGFTFDNTSDETTPLSEMQRLIEKDAKNAERIFAYIGGEEVNSSPTHAHRRYVINFGEMSEDEARQYPDLIEIIEEKVKPARLKQNREIRARYWWRFGETTPALFRAIAPLDRVLVIARVGQHCAFAFLPKGMVYSDSLVVFALTTDSAFCTLQSRIHEIWTRFFSSSMKDDLRYSASECFETFPFPENWETSPTLEAIGQEYYEYRAALMVHNNQGLTDTYNRFHDPEERDPDILKLRSLHAAMDKAVLEAYGWSDIPTDCTFLLDYDDEEDEEETSNGRQRKKPWRYRWTEEVHDEVLARLLDLNQKRAQAEIIGGKAAQKKPKAKATKKKASKPRKIKEDAPIIPGLNLE</sequence>
<keyword evidence="3" id="KW-0808">Transferase</keyword>
<evidence type="ECO:0000256" key="7">
    <source>
        <dbReference type="SAM" id="MobiDB-lite"/>
    </source>
</evidence>
<reference evidence="11" key="1">
    <citation type="submission" date="2016-04" db="EMBL/GenBank/DDBJ databases">
        <authorList>
            <person name="Tabuchi Yagui T.R."/>
        </authorList>
    </citation>
    <scope>NUCLEOTIDE SEQUENCE [LARGE SCALE GENOMIC DNA]</scope>
    <source>
        <strain evidence="11">NIES-26</strain>
    </source>
</reference>
<dbReference type="PANTHER" id="PTHR33841:SF1">
    <property type="entry name" value="DNA METHYLTRANSFERASE A"/>
    <property type="match status" value="1"/>
</dbReference>
<dbReference type="EMBL" id="LXQD01000299">
    <property type="protein sequence ID" value="RCJ28397.1"/>
    <property type="molecule type" value="Genomic_DNA"/>
</dbReference>
<dbReference type="Pfam" id="PF20466">
    <property type="entry name" value="MmeI_TRD"/>
    <property type="match status" value="1"/>
</dbReference>
<evidence type="ECO:0000256" key="3">
    <source>
        <dbReference type="ARBA" id="ARBA00022679"/>
    </source>
</evidence>
<dbReference type="EC" id="2.1.1.72" evidence="1"/>
<dbReference type="GO" id="GO:0009007">
    <property type="term" value="F:site-specific DNA-methyltransferase (adenine-specific) activity"/>
    <property type="evidence" value="ECO:0007669"/>
    <property type="project" value="UniProtKB-EC"/>
</dbReference>
<dbReference type="InterPro" id="IPR003356">
    <property type="entry name" value="DNA_methylase_A-5"/>
</dbReference>
<evidence type="ECO:0000259" key="10">
    <source>
        <dbReference type="Pfam" id="PF20466"/>
    </source>
</evidence>
<dbReference type="GO" id="GO:0032259">
    <property type="term" value="P:methylation"/>
    <property type="evidence" value="ECO:0007669"/>
    <property type="project" value="UniProtKB-KW"/>
</dbReference>
<evidence type="ECO:0000256" key="6">
    <source>
        <dbReference type="ARBA" id="ARBA00047942"/>
    </source>
</evidence>
<dbReference type="Pfam" id="PF07669">
    <property type="entry name" value="Eco57I"/>
    <property type="match status" value="1"/>
</dbReference>
<evidence type="ECO:0000259" key="8">
    <source>
        <dbReference type="Pfam" id="PF02384"/>
    </source>
</evidence>
<evidence type="ECO:0000256" key="1">
    <source>
        <dbReference type="ARBA" id="ARBA00011900"/>
    </source>
</evidence>
<evidence type="ECO:0000313" key="11">
    <source>
        <dbReference type="EMBL" id="RCJ28397.1"/>
    </source>
</evidence>
<dbReference type="InterPro" id="IPR002052">
    <property type="entry name" value="DNA_methylase_N6_adenine_CS"/>
</dbReference>
<evidence type="ECO:0000259" key="9">
    <source>
        <dbReference type="Pfam" id="PF07669"/>
    </source>
</evidence>
<accession>A0A367QW05</accession>
<comment type="caution">
    <text evidence="11">The sequence shown here is derived from an EMBL/GenBank/DDBJ whole genome shotgun (WGS) entry which is preliminary data.</text>
</comment>
<dbReference type="PRINTS" id="PR00507">
    <property type="entry name" value="N12N6MTFRASE"/>
</dbReference>
<dbReference type="InterPro" id="IPR011639">
    <property type="entry name" value="MethylTrfase_TaqI-like_dom"/>
</dbReference>
<comment type="catalytic activity">
    <reaction evidence="6">
        <text>a 2'-deoxyadenosine in DNA + S-adenosyl-L-methionine = an N(6)-methyl-2'-deoxyadenosine in DNA + S-adenosyl-L-homocysteine + H(+)</text>
        <dbReference type="Rhea" id="RHEA:15197"/>
        <dbReference type="Rhea" id="RHEA-COMP:12418"/>
        <dbReference type="Rhea" id="RHEA-COMP:12419"/>
        <dbReference type="ChEBI" id="CHEBI:15378"/>
        <dbReference type="ChEBI" id="CHEBI:57856"/>
        <dbReference type="ChEBI" id="CHEBI:59789"/>
        <dbReference type="ChEBI" id="CHEBI:90615"/>
        <dbReference type="ChEBI" id="CHEBI:90616"/>
        <dbReference type="EC" id="2.1.1.72"/>
    </reaction>
</comment>
<dbReference type="InterPro" id="IPR029063">
    <property type="entry name" value="SAM-dependent_MTases_sf"/>
</dbReference>
<evidence type="ECO:0000256" key="5">
    <source>
        <dbReference type="ARBA" id="ARBA00022747"/>
    </source>
</evidence>
<feature type="compositionally biased region" description="Basic residues" evidence="7">
    <location>
        <begin position="1324"/>
        <end position="1342"/>
    </location>
</feature>
<feature type="domain" description="Type II methyltransferase M.TaqI-like" evidence="9">
    <location>
        <begin position="658"/>
        <end position="913"/>
    </location>
</feature>
<feature type="domain" description="DNA methylase adenine-specific" evidence="8">
    <location>
        <begin position="542"/>
        <end position="632"/>
    </location>
</feature>
<dbReference type="SUPFAM" id="SSF53335">
    <property type="entry name" value="S-adenosyl-L-methionine-dependent methyltransferases"/>
    <property type="match status" value="1"/>
</dbReference>
<keyword evidence="12" id="KW-1185">Reference proteome</keyword>
<organism evidence="11 12">
    <name type="scientific">Nostoc minutum NIES-26</name>
    <dbReference type="NCBI Taxonomy" id="1844469"/>
    <lineage>
        <taxon>Bacteria</taxon>
        <taxon>Bacillati</taxon>
        <taxon>Cyanobacteriota</taxon>
        <taxon>Cyanophyceae</taxon>
        <taxon>Nostocales</taxon>
        <taxon>Nostocaceae</taxon>
        <taxon>Nostoc</taxon>
    </lineage>
</organism>
<evidence type="ECO:0000313" key="12">
    <source>
        <dbReference type="Proteomes" id="UP000252107"/>
    </source>
</evidence>
<evidence type="ECO:0000256" key="4">
    <source>
        <dbReference type="ARBA" id="ARBA00022691"/>
    </source>
</evidence>
<dbReference type="GO" id="GO:0009307">
    <property type="term" value="P:DNA restriction-modification system"/>
    <property type="evidence" value="ECO:0007669"/>
    <property type="project" value="UniProtKB-KW"/>
</dbReference>
<keyword evidence="4" id="KW-0949">S-adenosyl-L-methionine</keyword>
<feature type="region of interest" description="Disordered" evidence="7">
    <location>
        <begin position="1319"/>
        <end position="1356"/>
    </location>
</feature>